<gene>
    <name evidence="2" type="ORF">C8R41DRAFT_871550</name>
</gene>
<evidence type="ECO:0000313" key="2">
    <source>
        <dbReference type="EMBL" id="KAJ4466715.1"/>
    </source>
</evidence>
<accession>A0ABQ8V363</accession>
<dbReference type="EMBL" id="JANVFT010000113">
    <property type="protein sequence ID" value="KAJ4466715.1"/>
    <property type="molecule type" value="Genomic_DNA"/>
</dbReference>
<feature type="domain" description="Bacteriophage T5 Orf172 DNA-binding" evidence="1">
    <location>
        <begin position="29"/>
        <end position="92"/>
    </location>
</feature>
<comment type="caution">
    <text evidence="2">The sequence shown here is derived from an EMBL/GenBank/DDBJ whole genome shotgun (WGS) entry which is preliminary data.</text>
</comment>
<dbReference type="InterPro" id="IPR018306">
    <property type="entry name" value="Phage_T5_Orf172_DNA-bd"/>
</dbReference>
<evidence type="ECO:0000313" key="3">
    <source>
        <dbReference type="Proteomes" id="UP001150217"/>
    </source>
</evidence>
<name>A0ABQ8V363_9AGAR</name>
<evidence type="ECO:0000259" key="1">
    <source>
        <dbReference type="Pfam" id="PF10544"/>
    </source>
</evidence>
<proteinExistence type="predicted"/>
<dbReference type="Pfam" id="PF10544">
    <property type="entry name" value="T5orf172"/>
    <property type="match status" value="1"/>
</dbReference>
<protein>
    <recommendedName>
        <fullName evidence="1">Bacteriophage T5 Orf172 DNA-binding domain-containing protein</fullName>
    </recommendedName>
</protein>
<sequence length="131" mass="15880">MRRSFDELQQRFIKREMRAISDADAEGYLYAYIHFAEWKVGSTKDFNRRREEWDRDCPDVWRIWLPPIWVAKRRRAESLAHLMLEMVCIDRPHAYCESCQRKHIEKFIFSEPWPIVWSTIVLPILLRAAIA</sequence>
<organism evidence="2 3">
    <name type="scientific">Lentinula lateritia</name>
    <dbReference type="NCBI Taxonomy" id="40482"/>
    <lineage>
        <taxon>Eukaryota</taxon>
        <taxon>Fungi</taxon>
        <taxon>Dikarya</taxon>
        <taxon>Basidiomycota</taxon>
        <taxon>Agaricomycotina</taxon>
        <taxon>Agaricomycetes</taxon>
        <taxon>Agaricomycetidae</taxon>
        <taxon>Agaricales</taxon>
        <taxon>Marasmiineae</taxon>
        <taxon>Omphalotaceae</taxon>
        <taxon>Lentinula</taxon>
    </lineage>
</organism>
<dbReference type="Proteomes" id="UP001150217">
    <property type="component" value="Unassembled WGS sequence"/>
</dbReference>
<keyword evidence="3" id="KW-1185">Reference proteome</keyword>
<reference evidence="2" key="1">
    <citation type="submission" date="2022-08" db="EMBL/GenBank/DDBJ databases">
        <title>A Global Phylogenomic Analysis of the Shiitake Genus Lentinula.</title>
        <authorList>
            <consortium name="DOE Joint Genome Institute"/>
            <person name="Sierra-Patev S."/>
            <person name="Min B."/>
            <person name="Naranjo-Ortiz M."/>
            <person name="Looney B."/>
            <person name="Konkel Z."/>
            <person name="Slot J.C."/>
            <person name="Sakamoto Y."/>
            <person name="Steenwyk J.L."/>
            <person name="Rokas A."/>
            <person name="Carro J."/>
            <person name="Camarero S."/>
            <person name="Ferreira P."/>
            <person name="Molpeceres G."/>
            <person name="Ruiz-Duenas F.J."/>
            <person name="Serrano A."/>
            <person name="Henrissat B."/>
            <person name="Drula E."/>
            <person name="Hughes K.W."/>
            <person name="Mata J.L."/>
            <person name="Ishikawa N.K."/>
            <person name="Vargas-Isla R."/>
            <person name="Ushijima S."/>
            <person name="Smith C.A."/>
            <person name="Ahrendt S."/>
            <person name="Andreopoulos W."/>
            <person name="He G."/>
            <person name="Labutti K."/>
            <person name="Lipzen A."/>
            <person name="Ng V."/>
            <person name="Riley R."/>
            <person name="Sandor L."/>
            <person name="Barry K."/>
            <person name="Martinez A.T."/>
            <person name="Xiao Y."/>
            <person name="Gibbons J.G."/>
            <person name="Terashima K."/>
            <person name="Grigoriev I.V."/>
            <person name="Hibbett D.S."/>
        </authorList>
    </citation>
    <scope>NUCLEOTIDE SEQUENCE</scope>
    <source>
        <strain evidence="2">RHP3577 ss4</strain>
    </source>
</reference>